<evidence type="ECO:0000256" key="4">
    <source>
        <dbReference type="ARBA" id="ARBA00023136"/>
    </source>
</evidence>
<feature type="transmembrane region" description="Helical" evidence="6">
    <location>
        <begin position="94"/>
        <end position="112"/>
    </location>
</feature>
<comment type="subcellular location">
    <subcellularLocation>
        <location evidence="1">Membrane</location>
        <topology evidence="1">Multi-pass membrane protein</topology>
    </subcellularLocation>
</comment>
<keyword evidence="9" id="KW-1185">Reference proteome</keyword>
<feature type="region of interest" description="Disordered" evidence="5">
    <location>
        <begin position="1"/>
        <end position="33"/>
    </location>
</feature>
<keyword evidence="3 6" id="KW-1133">Transmembrane helix</keyword>
<sequence length="553" mass="59302">MAQIGSRADGNSLNDPARSSTNNTSSLHERATPSVDEVAAPADSLLQPEYPTGAKFWLIMLTLGAILILMSLDINIVATALPSITDHFHTVADVGWYSSAFRLCLCAFQFLFGKAYTLFSVKRLFLLANAISIVGSILCGAATTSKMLVVGRAVAGFGSAGLFSGCFVILVQSIPLRRRPMFVGLMNAIEGVATLATPLLGGAVTQSLGWRWCFYINPPIGAVTMALTMLCFSDMPKPSEVARLTFKQKASQLDLLSNLLLLPALTSLFLALSWAGIKYPWNSGQVIGPLITFAVILAAFIYNQFRLGDNAALPPRVIKRRTVVAGFLFIMCTNSTAVVLEYYLPTYYQTVRGYSPAKSGYMMAPIIVGATIGAIIHGTGTTAFGYYAPFMLFASIIMPIAAGLVTTFKVNTSFVQLIMYTAFSGLAYGIGFSGPQNGVQTVLPPEDIPLGLSVILFAQSFGPAVAVAIAQVLFTNQLWANLDGLVPGLTRANIENNGLTDIVTSVPPTKIREVLVGIDKSIIQTWYLVVGLACVTLVGSLLIEWRSVKAKRE</sequence>
<feature type="domain" description="Major facilitator superfamily (MFS) profile" evidence="7">
    <location>
        <begin position="59"/>
        <end position="548"/>
    </location>
</feature>
<dbReference type="PANTHER" id="PTHR23501:SF198">
    <property type="entry name" value="AZOLE RESISTANCE PROTEIN 1-RELATED"/>
    <property type="match status" value="1"/>
</dbReference>
<dbReference type="OrthoDB" id="2985014at2759"/>
<feature type="transmembrane region" description="Helical" evidence="6">
    <location>
        <begin position="124"/>
        <end position="143"/>
    </location>
</feature>
<reference evidence="8 9" key="1">
    <citation type="submission" date="2015-07" db="EMBL/GenBank/DDBJ databases">
        <title>Emmonsia species relationships and genome sequence.</title>
        <authorList>
            <person name="Cuomo C.A."/>
            <person name="Schwartz I.S."/>
            <person name="Kenyon C."/>
            <person name="de Hoog G.S."/>
            <person name="Govender N.P."/>
            <person name="Botha A."/>
            <person name="Moreno L."/>
            <person name="de Vries M."/>
            <person name="Munoz J.F."/>
            <person name="Stielow J.B."/>
        </authorList>
    </citation>
    <scope>NUCLEOTIDE SEQUENCE [LARGE SCALE GENOMIC DNA]</scope>
    <source>
        <strain evidence="8 9">CBS 136260</strain>
    </source>
</reference>
<gene>
    <name evidence="8" type="ORF">ACJ72_00015</name>
</gene>
<proteinExistence type="predicted"/>
<protein>
    <recommendedName>
        <fullName evidence="7">Major facilitator superfamily (MFS) profile domain-containing protein</fullName>
    </recommendedName>
</protein>
<comment type="caution">
    <text evidence="8">The sequence shown here is derived from an EMBL/GenBank/DDBJ whole genome shotgun (WGS) entry which is preliminary data.</text>
</comment>
<feature type="transmembrane region" description="Helical" evidence="6">
    <location>
        <begin position="384"/>
        <end position="408"/>
    </location>
</feature>
<dbReference type="GO" id="GO:0005886">
    <property type="term" value="C:plasma membrane"/>
    <property type="evidence" value="ECO:0007669"/>
    <property type="project" value="TreeGrafter"/>
</dbReference>
<keyword evidence="4 6" id="KW-0472">Membrane</keyword>
<dbReference type="SUPFAM" id="SSF103473">
    <property type="entry name" value="MFS general substrate transporter"/>
    <property type="match status" value="1"/>
</dbReference>
<dbReference type="GO" id="GO:0022857">
    <property type="term" value="F:transmembrane transporter activity"/>
    <property type="evidence" value="ECO:0007669"/>
    <property type="project" value="InterPro"/>
</dbReference>
<evidence type="ECO:0000256" key="6">
    <source>
        <dbReference type="SAM" id="Phobius"/>
    </source>
</evidence>
<organism evidence="8 9">
    <name type="scientific">Emergomyces africanus</name>
    <dbReference type="NCBI Taxonomy" id="1955775"/>
    <lineage>
        <taxon>Eukaryota</taxon>
        <taxon>Fungi</taxon>
        <taxon>Dikarya</taxon>
        <taxon>Ascomycota</taxon>
        <taxon>Pezizomycotina</taxon>
        <taxon>Eurotiomycetes</taxon>
        <taxon>Eurotiomycetidae</taxon>
        <taxon>Onygenales</taxon>
        <taxon>Ajellomycetaceae</taxon>
        <taxon>Emergomyces</taxon>
    </lineage>
</organism>
<feature type="transmembrane region" description="Helical" evidence="6">
    <location>
        <begin position="209"/>
        <end position="232"/>
    </location>
</feature>
<feature type="transmembrane region" description="Helical" evidence="6">
    <location>
        <begin position="253"/>
        <end position="277"/>
    </location>
</feature>
<dbReference type="EMBL" id="LGUA01000001">
    <property type="protein sequence ID" value="OAX85601.1"/>
    <property type="molecule type" value="Genomic_DNA"/>
</dbReference>
<evidence type="ECO:0000313" key="9">
    <source>
        <dbReference type="Proteomes" id="UP000091918"/>
    </source>
</evidence>
<dbReference type="Gene3D" id="1.20.1250.20">
    <property type="entry name" value="MFS general substrate transporter like domains"/>
    <property type="match status" value="1"/>
</dbReference>
<evidence type="ECO:0000256" key="1">
    <source>
        <dbReference type="ARBA" id="ARBA00004141"/>
    </source>
</evidence>
<feature type="transmembrane region" description="Helical" evidence="6">
    <location>
        <begin position="182"/>
        <end position="203"/>
    </location>
</feature>
<feature type="transmembrane region" description="Helical" evidence="6">
    <location>
        <begin position="414"/>
        <end position="433"/>
    </location>
</feature>
<evidence type="ECO:0000256" key="3">
    <source>
        <dbReference type="ARBA" id="ARBA00022989"/>
    </source>
</evidence>
<feature type="transmembrane region" description="Helical" evidence="6">
    <location>
        <begin position="359"/>
        <end position="377"/>
    </location>
</feature>
<feature type="transmembrane region" description="Helical" evidence="6">
    <location>
        <begin position="525"/>
        <end position="543"/>
    </location>
</feature>
<feature type="transmembrane region" description="Helical" evidence="6">
    <location>
        <begin position="454"/>
        <end position="474"/>
    </location>
</feature>
<evidence type="ECO:0000256" key="2">
    <source>
        <dbReference type="ARBA" id="ARBA00022692"/>
    </source>
</evidence>
<feature type="transmembrane region" description="Helical" evidence="6">
    <location>
        <begin position="283"/>
        <end position="302"/>
    </location>
</feature>
<feature type="transmembrane region" description="Helical" evidence="6">
    <location>
        <begin position="149"/>
        <end position="170"/>
    </location>
</feature>
<dbReference type="AlphaFoldDB" id="A0A1B7P9A6"/>
<dbReference type="CDD" id="cd17502">
    <property type="entry name" value="MFS_Azr1_MDR_like"/>
    <property type="match status" value="1"/>
</dbReference>
<dbReference type="Proteomes" id="UP000091918">
    <property type="component" value="Unassembled WGS sequence"/>
</dbReference>
<evidence type="ECO:0000313" key="8">
    <source>
        <dbReference type="EMBL" id="OAX85601.1"/>
    </source>
</evidence>
<dbReference type="InterPro" id="IPR020846">
    <property type="entry name" value="MFS_dom"/>
</dbReference>
<evidence type="ECO:0000256" key="5">
    <source>
        <dbReference type="SAM" id="MobiDB-lite"/>
    </source>
</evidence>
<feature type="transmembrane region" description="Helical" evidence="6">
    <location>
        <begin position="56"/>
        <end position="82"/>
    </location>
</feature>
<keyword evidence="2 6" id="KW-0812">Transmembrane</keyword>
<name>A0A1B7P9A6_9EURO</name>
<dbReference type="PROSITE" id="PS50850">
    <property type="entry name" value="MFS"/>
    <property type="match status" value="1"/>
</dbReference>
<dbReference type="InterPro" id="IPR011701">
    <property type="entry name" value="MFS"/>
</dbReference>
<feature type="transmembrane region" description="Helical" evidence="6">
    <location>
        <begin position="323"/>
        <end position="344"/>
    </location>
</feature>
<accession>A0A1B7P9A6</accession>
<evidence type="ECO:0000259" key="7">
    <source>
        <dbReference type="PROSITE" id="PS50850"/>
    </source>
</evidence>
<dbReference type="InterPro" id="IPR036259">
    <property type="entry name" value="MFS_trans_sf"/>
</dbReference>
<feature type="compositionally biased region" description="Polar residues" evidence="5">
    <location>
        <begin position="9"/>
        <end position="26"/>
    </location>
</feature>
<dbReference type="PANTHER" id="PTHR23501">
    <property type="entry name" value="MAJOR FACILITATOR SUPERFAMILY"/>
    <property type="match status" value="1"/>
</dbReference>
<dbReference type="Pfam" id="PF07690">
    <property type="entry name" value="MFS_1"/>
    <property type="match status" value="1"/>
</dbReference>